<dbReference type="AlphaFoldDB" id="A0A1G8RH04"/>
<accession>A0A1G8RH04</accession>
<dbReference type="OrthoDB" id="7658483at2"/>
<evidence type="ECO:0000313" key="2">
    <source>
        <dbReference type="Proteomes" id="UP000199093"/>
    </source>
</evidence>
<name>A0A1G8RH04_9RHOB</name>
<reference evidence="1 2" key="1">
    <citation type="submission" date="2016-10" db="EMBL/GenBank/DDBJ databases">
        <authorList>
            <person name="de Groot N.N."/>
        </authorList>
    </citation>
    <scope>NUCLEOTIDE SEQUENCE [LARGE SCALE GENOMIC DNA]</scope>
    <source>
        <strain evidence="1 2">DSM 26424</strain>
    </source>
</reference>
<organism evidence="1 2">
    <name type="scientific">Salipiger marinus</name>
    <dbReference type="NCBI Taxonomy" id="555512"/>
    <lineage>
        <taxon>Bacteria</taxon>
        <taxon>Pseudomonadati</taxon>
        <taxon>Pseudomonadota</taxon>
        <taxon>Alphaproteobacteria</taxon>
        <taxon>Rhodobacterales</taxon>
        <taxon>Roseobacteraceae</taxon>
        <taxon>Salipiger</taxon>
    </lineage>
</organism>
<dbReference type="STRING" id="555512.SAMN04487993_102022"/>
<sequence>MGDRKGTSRGWHITRAEGTLTLSRRLPARFDLGVGTILPQVARPERLAHQVRQDLWRALRDLRGFAPCVRITPQDGQLHLLAGGEVAGAVPRAQAEARIAAVLEDGARRARWLRWAA</sequence>
<dbReference type="EMBL" id="FNEJ01000020">
    <property type="protein sequence ID" value="SDJ16189.1"/>
    <property type="molecule type" value="Genomic_DNA"/>
</dbReference>
<gene>
    <name evidence="1" type="ORF">SAMN04487993_102022</name>
</gene>
<protein>
    <submittedName>
        <fullName evidence="1">Uncharacterized protein</fullName>
    </submittedName>
</protein>
<proteinExistence type="predicted"/>
<dbReference type="RefSeq" id="WP_089850052.1">
    <property type="nucleotide sequence ID" value="NZ_FNEJ01000020.1"/>
</dbReference>
<evidence type="ECO:0000313" key="1">
    <source>
        <dbReference type="EMBL" id="SDJ16189.1"/>
    </source>
</evidence>
<dbReference type="Proteomes" id="UP000199093">
    <property type="component" value="Unassembled WGS sequence"/>
</dbReference>
<keyword evidence="2" id="KW-1185">Reference proteome</keyword>